<dbReference type="AlphaFoldDB" id="K3WL17"/>
<feature type="domain" description="RNA-polymerase II-associated protein 3-like C-terminal" evidence="7">
    <location>
        <begin position="376"/>
        <end position="477"/>
    </location>
</feature>
<feature type="region of interest" description="Disordered" evidence="6">
    <location>
        <begin position="314"/>
        <end position="359"/>
    </location>
</feature>
<dbReference type="PANTHER" id="PTHR46423">
    <property type="entry name" value="RNA POLYMERASE II-ASSOCIATED PROTEIN 3"/>
    <property type="match status" value="1"/>
</dbReference>
<dbReference type="Pfam" id="PF13877">
    <property type="entry name" value="RPAP3_C"/>
    <property type="match status" value="1"/>
</dbReference>
<reference evidence="8" key="3">
    <citation type="submission" date="2015-02" db="UniProtKB">
        <authorList>
            <consortium name="EnsemblProtists"/>
        </authorList>
    </citation>
    <scope>IDENTIFICATION</scope>
    <source>
        <strain evidence="8">DAOM BR144</strain>
    </source>
</reference>
<sequence>MAASGASASTLQVQHQIRANAAQLQDYFSDLYSWEKSINEEEVVRKKRNSSTAQAAAASRAPRRRVQQATDATPVEGDGDSANDKGAAAKADPAGHTYDKGYSKWAKFDVDAALREADEDSTSSKEAATSATTAATEKLSSKAVVVEETEPAAKASATTKSREELEREDGNAHYQRGDYVAAIKCYTRCLGYNPHNAVVLSNRAMAHLKNREFGKAEEDCNLALKIDPSHLKSLSRRGTARNSLGKHRLALLDFERAAELDPKSRQIQTQIASTRELIRTAIKRAPKRTQFKIEVIGETTNEPHRAILDALEDKENTVGNKPMAAATAKQRSAVSEKPSQEAQPLAPPPSSTNAATVAETASSKPAAILPKLPKKAPTTSYEFGRVWKTLAPKGDAERQKALLDLRVGYLRLIQPTALATIFKNSIEAEVLCDIFHVFRHAMQVTAADKRFVLGFAIGLTKVPRFSMAVMFLSAREKEDLVWVVEQLRSDAKEASDGQQVREVDALTKLYELQ</sequence>
<evidence type="ECO:0000256" key="1">
    <source>
        <dbReference type="ARBA" id="ARBA00022737"/>
    </source>
</evidence>
<evidence type="ECO:0000256" key="3">
    <source>
        <dbReference type="ARBA" id="ARBA00038275"/>
    </source>
</evidence>
<feature type="repeat" description="TPR" evidence="5">
    <location>
        <begin position="163"/>
        <end position="196"/>
    </location>
</feature>
<feature type="region of interest" description="Disordered" evidence="6">
    <location>
        <begin position="149"/>
        <end position="170"/>
    </location>
</feature>
<comment type="similarity">
    <text evidence="3">Belongs to the RPAP3 family.</text>
</comment>
<name>K3WL17_GLOUD</name>
<dbReference type="InterPro" id="IPR025986">
    <property type="entry name" value="RPAP3-like_C"/>
</dbReference>
<organism evidence="8 9">
    <name type="scientific">Globisporangium ultimum (strain ATCC 200006 / CBS 805.95 / DAOM BR144)</name>
    <name type="common">Pythium ultimum</name>
    <dbReference type="NCBI Taxonomy" id="431595"/>
    <lineage>
        <taxon>Eukaryota</taxon>
        <taxon>Sar</taxon>
        <taxon>Stramenopiles</taxon>
        <taxon>Oomycota</taxon>
        <taxon>Peronosporomycetes</taxon>
        <taxon>Pythiales</taxon>
        <taxon>Pythiaceae</taxon>
        <taxon>Globisporangium</taxon>
    </lineage>
</organism>
<keyword evidence="9" id="KW-1185">Reference proteome</keyword>
<dbReference type="HOGENOM" id="CLU_023272_1_0_1"/>
<dbReference type="EMBL" id="GL376573">
    <property type="status" value="NOT_ANNOTATED_CDS"/>
    <property type="molecule type" value="Genomic_DNA"/>
</dbReference>
<dbReference type="Proteomes" id="UP000019132">
    <property type="component" value="Unassembled WGS sequence"/>
</dbReference>
<dbReference type="SUPFAM" id="SSF48452">
    <property type="entry name" value="TPR-like"/>
    <property type="match status" value="1"/>
</dbReference>
<evidence type="ECO:0000256" key="4">
    <source>
        <dbReference type="ARBA" id="ARBA00040133"/>
    </source>
</evidence>
<dbReference type="GO" id="GO:0101031">
    <property type="term" value="C:protein folding chaperone complex"/>
    <property type="evidence" value="ECO:0007669"/>
    <property type="project" value="TreeGrafter"/>
</dbReference>
<dbReference type="eggNOG" id="KOG4648">
    <property type="taxonomic scope" value="Eukaryota"/>
</dbReference>
<accession>K3WL17</accession>
<dbReference type="PROSITE" id="PS50005">
    <property type="entry name" value="TPR"/>
    <property type="match status" value="2"/>
</dbReference>
<dbReference type="Gene3D" id="1.25.40.10">
    <property type="entry name" value="Tetratricopeptide repeat domain"/>
    <property type="match status" value="1"/>
</dbReference>
<evidence type="ECO:0000259" key="7">
    <source>
        <dbReference type="Pfam" id="PF13877"/>
    </source>
</evidence>
<feature type="repeat" description="TPR" evidence="5">
    <location>
        <begin position="231"/>
        <end position="264"/>
    </location>
</feature>
<dbReference type="InterPro" id="IPR011990">
    <property type="entry name" value="TPR-like_helical_dom_sf"/>
</dbReference>
<dbReference type="PANTHER" id="PTHR46423:SF1">
    <property type="entry name" value="RNA POLYMERASE II-ASSOCIATED PROTEIN 3"/>
    <property type="match status" value="1"/>
</dbReference>
<dbReference type="InterPro" id="IPR019734">
    <property type="entry name" value="TPR_rpt"/>
</dbReference>
<evidence type="ECO:0000256" key="2">
    <source>
        <dbReference type="ARBA" id="ARBA00022803"/>
    </source>
</evidence>
<feature type="compositionally biased region" description="Low complexity" evidence="6">
    <location>
        <begin position="50"/>
        <end position="60"/>
    </location>
</feature>
<dbReference type="OMA" id="CVHMNTG"/>
<dbReference type="InParanoid" id="K3WL17"/>
<dbReference type="SMART" id="SM00028">
    <property type="entry name" value="TPR"/>
    <property type="match status" value="3"/>
</dbReference>
<feature type="compositionally biased region" description="Basic and acidic residues" evidence="6">
    <location>
        <begin position="160"/>
        <end position="170"/>
    </location>
</feature>
<proteinExistence type="inferred from homology"/>
<evidence type="ECO:0000256" key="5">
    <source>
        <dbReference type="PROSITE-ProRule" id="PRU00339"/>
    </source>
</evidence>
<evidence type="ECO:0000256" key="6">
    <source>
        <dbReference type="SAM" id="MobiDB-lite"/>
    </source>
</evidence>
<keyword evidence="1" id="KW-0677">Repeat</keyword>
<reference evidence="9" key="2">
    <citation type="submission" date="2010-04" db="EMBL/GenBank/DDBJ databases">
        <authorList>
            <person name="Buell R."/>
            <person name="Hamilton J."/>
            <person name="Hostetler J."/>
        </authorList>
    </citation>
    <scope>NUCLEOTIDE SEQUENCE [LARGE SCALE GENOMIC DNA]</scope>
    <source>
        <strain evidence="9">DAOM:BR144</strain>
    </source>
</reference>
<evidence type="ECO:0000313" key="9">
    <source>
        <dbReference type="Proteomes" id="UP000019132"/>
    </source>
</evidence>
<protein>
    <recommendedName>
        <fullName evidence="4">RNA polymerase II-associated protein 3</fullName>
    </recommendedName>
</protein>
<dbReference type="Pfam" id="PF13432">
    <property type="entry name" value="TPR_16"/>
    <property type="match status" value="1"/>
</dbReference>
<dbReference type="EnsemblProtists" id="PYU1_T005659">
    <property type="protein sequence ID" value="PYU1_T005659"/>
    <property type="gene ID" value="PYU1_G005648"/>
</dbReference>
<dbReference type="InterPro" id="IPR051966">
    <property type="entry name" value="RPAP3"/>
</dbReference>
<reference evidence="9" key="1">
    <citation type="journal article" date="2010" name="Genome Biol.">
        <title>Genome sequence of the necrotrophic plant pathogen Pythium ultimum reveals original pathogenicity mechanisms and effector repertoire.</title>
        <authorList>
            <person name="Levesque C.A."/>
            <person name="Brouwer H."/>
            <person name="Cano L."/>
            <person name="Hamilton J.P."/>
            <person name="Holt C."/>
            <person name="Huitema E."/>
            <person name="Raffaele S."/>
            <person name="Robideau G.P."/>
            <person name="Thines M."/>
            <person name="Win J."/>
            <person name="Zerillo M.M."/>
            <person name="Beakes G.W."/>
            <person name="Boore J.L."/>
            <person name="Busam D."/>
            <person name="Dumas B."/>
            <person name="Ferriera S."/>
            <person name="Fuerstenberg S.I."/>
            <person name="Gachon C.M."/>
            <person name="Gaulin E."/>
            <person name="Govers F."/>
            <person name="Grenville-Briggs L."/>
            <person name="Horner N."/>
            <person name="Hostetler J."/>
            <person name="Jiang R.H."/>
            <person name="Johnson J."/>
            <person name="Krajaejun T."/>
            <person name="Lin H."/>
            <person name="Meijer H.J."/>
            <person name="Moore B."/>
            <person name="Morris P."/>
            <person name="Phuntmart V."/>
            <person name="Puiu D."/>
            <person name="Shetty J."/>
            <person name="Stajich J.E."/>
            <person name="Tripathy S."/>
            <person name="Wawra S."/>
            <person name="van West P."/>
            <person name="Whitty B.R."/>
            <person name="Coutinho P.M."/>
            <person name="Henrissat B."/>
            <person name="Martin F."/>
            <person name="Thomas P.D."/>
            <person name="Tyler B.M."/>
            <person name="De Vries R.P."/>
            <person name="Kamoun S."/>
            <person name="Yandell M."/>
            <person name="Tisserat N."/>
            <person name="Buell C.R."/>
        </authorList>
    </citation>
    <scope>NUCLEOTIDE SEQUENCE</scope>
    <source>
        <strain evidence="9">DAOM:BR144</strain>
    </source>
</reference>
<evidence type="ECO:0000313" key="8">
    <source>
        <dbReference type="EnsemblProtists" id="PYU1_T005659"/>
    </source>
</evidence>
<feature type="region of interest" description="Disordered" evidence="6">
    <location>
        <begin position="42"/>
        <end position="96"/>
    </location>
</feature>
<dbReference type="VEuPathDB" id="FungiDB:PYU1_G005648"/>
<feature type="compositionally biased region" description="Low complexity" evidence="6">
    <location>
        <begin position="84"/>
        <end position="95"/>
    </location>
</feature>
<keyword evidence="2 5" id="KW-0802">TPR repeat</keyword>
<dbReference type="STRING" id="431595.K3WL17"/>